<name>A0A147BR93_IXORI</name>
<organism evidence="1">
    <name type="scientific">Ixodes ricinus</name>
    <name type="common">Common tick</name>
    <name type="synonym">Acarus ricinus</name>
    <dbReference type="NCBI Taxonomy" id="34613"/>
    <lineage>
        <taxon>Eukaryota</taxon>
        <taxon>Metazoa</taxon>
        <taxon>Ecdysozoa</taxon>
        <taxon>Arthropoda</taxon>
        <taxon>Chelicerata</taxon>
        <taxon>Arachnida</taxon>
        <taxon>Acari</taxon>
        <taxon>Parasitiformes</taxon>
        <taxon>Ixodida</taxon>
        <taxon>Ixodoidea</taxon>
        <taxon>Ixodidae</taxon>
        <taxon>Ixodinae</taxon>
        <taxon>Ixodes</taxon>
    </lineage>
</organism>
<protein>
    <submittedName>
        <fullName evidence="1">Putative endonuclease/reverse transcript</fullName>
    </submittedName>
</protein>
<proteinExistence type="predicted"/>
<evidence type="ECO:0000313" key="1">
    <source>
        <dbReference type="EMBL" id="JAR93288.1"/>
    </source>
</evidence>
<accession>A0A147BR93</accession>
<sequence>FRNYSRNASVSARKLTLDLPDLALRPKYLRLCLFHKIYHHNPLLRDQLYLRAFYISSRTDHQFKVGTPSCRTNLYFDSFIPRTSNNWNHLPASIAAITEATDFKKVANDFILYSTTPLCNDSGP</sequence>
<keyword evidence="1" id="KW-0540">Nuclease</keyword>
<dbReference type="GO" id="GO:0004519">
    <property type="term" value="F:endonuclease activity"/>
    <property type="evidence" value="ECO:0007669"/>
    <property type="project" value="UniProtKB-KW"/>
</dbReference>
<keyword evidence="1" id="KW-0255">Endonuclease</keyword>
<dbReference type="AlphaFoldDB" id="A0A147BR93"/>
<dbReference type="EMBL" id="GEGO01002116">
    <property type="protein sequence ID" value="JAR93288.1"/>
    <property type="molecule type" value="Transcribed_RNA"/>
</dbReference>
<keyword evidence="1" id="KW-0378">Hydrolase</keyword>
<feature type="non-terminal residue" evidence="1">
    <location>
        <position position="1"/>
    </location>
</feature>
<reference evidence="1" key="1">
    <citation type="journal article" date="2018" name="PLoS Negl. Trop. Dis.">
        <title>Sialome diversity of ticks revealed by RNAseq of single tick salivary glands.</title>
        <authorList>
            <person name="Perner J."/>
            <person name="Kropackova S."/>
            <person name="Kopacek P."/>
            <person name="Ribeiro J.M."/>
        </authorList>
    </citation>
    <scope>NUCLEOTIDE SEQUENCE</scope>
    <source>
        <strain evidence="1">Siblings of single egg batch collected in Ceske Budejovice</strain>
        <tissue evidence="1">Salivary glands</tissue>
    </source>
</reference>